<evidence type="ECO:0000313" key="2">
    <source>
        <dbReference type="Proteomes" id="UP001633002"/>
    </source>
</evidence>
<comment type="caution">
    <text evidence="1">The sequence shown here is derived from an EMBL/GenBank/DDBJ whole genome shotgun (WGS) entry which is preliminary data.</text>
</comment>
<organism evidence="1 2">
    <name type="scientific">Riccia sorocarpa</name>
    <dbReference type="NCBI Taxonomy" id="122646"/>
    <lineage>
        <taxon>Eukaryota</taxon>
        <taxon>Viridiplantae</taxon>
        <taxon>Streptophyta</taxon>
        <taxon>Embryophyta</taxon>
        <taxon>Marchantiophyta</taxon>
        <taxon>Marchantiopsida</taxon>
        <taxon>Marchantiidae</taxon>
        <taxon>Marchantiales</taxon>
        <taxon>Ricciaceae</taxon>
        <taxon>Riccia</taxon>
    </lineage>
</organism>
<sequence length="280" mass="31634">MSALRKEEERGAIRGLQLPGLKSILHELFADDTSFFIKAQARDFNAARSVIDQFEKASGSRLNMQKSLVMVLGSTGAGNWIRETGCEVAGSGRGSSFSVFEGGKPKTSLIAWWKLHRPKECDVLGWMDMPTRMTSQLAAKAIRSLKHDTSKSNWQRLARAILTKHLSKGIRKDWTFQEILLLAKGIRINKAPSLTRILSNWFNMRKLLLTDGRNLEFPQGLQYGKVECILAEADNIAPQQLKIVRKWARRLGWKTIDDMQKDDGTWRSLNEELFGSISVS</sequence>
<evidence type="ECO:0008006" key="3">
    <source>
        <dbReference type="Google" id="ProtNLM"/>
    </source>
</evidence>
<gene>
    <name evidence="1" type="ORF">R1sor_022800</name>
</gene>
<proteinExistence type="predicted"/>
<protein>
    <recommendedName>
        <fullName evidence="3">Reverse transcriptase domain-containing protein</fullName>
    </recommendedName>
</protein>
<keyword evidence="2" id="KW-1185">Reference proteome</keyword>
<name>A0ABD3GN32_9MARC</name>
<evidence type="ECO:0000313" key="1">
    <source>
        <dbReference type="EMBL" id="KAL3679844.1"/>
    </source>
</evidence>
<dbReference type="Proteomes" id="UP001633002">
    <property type="component" value="Unassembled WGS sequence"/>
</dbReference>
<dbReference type="EMBL" id="JBJQOH010000007">
    <property type="protein sequence ID" value="KAL3679844.1"/>
    <property type="molecule type" value="Genomic_DNA"/>
</dbReference>
<dbReference type="AlphaFoldDB" id="A0ABD3GN32"/>
<accession>A0ABD3GN32</accession>
<reference evidence="1 2" key="1">
    <citation type="submission" date="2024-09" db="EMBL/GenBank/DDBJ databases">
        <title>Chromosome-scale assembly of Riccia sorocarpa.</title>
        <authorList>
            <person name="Paukszto L."/>
        </authorList>
    </citation>
    <scope>NUCLEOTIDE SEQUENCE [LARGE SCALE GENOMIC DNA]</scope>
    <source>
        <strain evidence="1">LP-2024</strain>
        <tissue evidence="1">Aerial parts of the thallus</tissue>
    </source>
</reference>